<dbReference type="SUPFAM" id="SSF46785">
    <property type="entry name" value="Winged helix' DNA-binding domain"/>
    <property type="match status" value="1"/>
</dbReference>
<reference evidence="5" key="1">
    <citation type="journal article" date="2015" name="Nature">
        <title>Complex archaea that bridge the gap between prokaryotes and eukaryotes.</title>
        <authorList>
            <person name="Spang A."/>
            <person name="Saw J.H."/>
            <person name="Jorgensen S.L."/>
            <person name="Zaremba-Niedzwiedzka K."/>
            <person name="Martijn J."/>
            <person name="Lind A.E."/>
            <person name="van Eijk R."/>
            <person name="Schleper C."/>
            <person name="Guy L."/>
            <person name="Ettema T.J."/>
        </authorList>
    </citation>
    <scope>NUCLEOTIDE SEQUENCE</scope>
</reference>
<dbReference type="PANTHER" id="PTHR42756">
    <property type="entry name" value="TRANSCRIPTIONAL REGULATOR, MARR"/>
    <property type="match status" value="1"/>
</dbReference>
<protein>
    <recommendedName>
        <fullName evidence="4">HTH marR-type domain-containing protein</fullName>
    </recommendedName>
</protein>
<keyword evidence="2" id="KW-0238">DNA-binding</keyword>
<comment type="caution">
    <text evidence="5">The sequence shown here is derived from an EMBL/GenBank/DDBJ whole genome shotgun (WGS) entry which is preliminary data.</text>
</comment>
<accession>A0A0F9W0T2</accession>
<dbReference type="Gene3D" id="1.10.10.10">
    <property type="entry name" value="Winged helix-like DNA-binding domain superfamily/Winged helix DNA-binding domain"/>
    <property type="match status" value="1"/>
</dbReference>
<dbReference type="Pfam" id="PF01047">
    <property type="entry name" value="MarR"/>
    <property type="match status" value="1"/>
</dbReference>
<dbReference type="PROSITE" id="PS50995">
    <property type="entry name" value="HTH_MARR_2"/>
    <property type="match status" value="1"/>
</dbReference>
<evidence type="ECO:0000313" key="5">
    <source>
        <dbReference type="EMBL" id="KKO10881.1"/>
    </source>
</evidence>
<dbReference type="SMART" id="SM00347">
    <property type="entry name" value="HTH_MARR"/>
    <property type="match status" value="1"/>
</dbReference>
<feature type="domain" description="HTH marR-type" evidence="4">
    <location>
        <begin position="6"/>
        <end position="138"/>
    </location>
</feature>
<dbReference type="InterPro" id="IPR036390">
    <property type="entry name" value="WH_DNA-bd_sf"/>
</dbReference>
<keyword evidence="1" id="KW-0805">Transcription regulation</keyword>
<dbReference type="EMBL" id="LAZR01000004">
    <property type="protein sequence ID" value="KKO10881.1"/>
    <property type="molecule type" value="Genomic_DNA"/>
</dbReference>
<evidence type="ECO:0000256" key="1">
    <source>
        <dbReference type="ARBA" id="ARBA00023015"/>
    </source>
</evidence>
<dbReference type="AlphaFoldDB" id="A0A0F9W0T2"/>
<sequence length="149" mass="16911">MNKNFDKSLGFAIHDVARLLRVSFDRQASGTGLTRAQWSVLAHLHRNNGVQQKTLACMMDITPITLARHLDRLEVDAWIERRDDPDDRRAKRVYLNPKAGPMMATLTTLGQRVRAQAMSGISPQDEEKFMQVLLQIRDNLSAANNVRDT</sequence>
<dbReference type="InterPro" id="IPR036388">
    <property type="entry name" value="WH-like_DNA-bd_sf"/>
</dbReference>
<proteinExistence type="predicted"/>
<organism evidence="5">
    <name type="scientific">marine sediment metagenome</name>
    <dbReference type="NCBI Taxonomy" id="412755"/>
    <lineage>
        <taxon>unclassified sequences</taxon>
        <taxon>metagenomes</taxon>
        <taxon>ecological metagenomes</taxon>
    </lineage>
</organism>
<dbReference type="InterPro" id="IPR000835">
    <property type="entry name" value="HTH_MarR-typ"/>
</dbReference>
<name>A0A0F9W0T2_9ZZZZ</name>
<evidence type="ECO:0000256" key="2">
    <source>
        <dbReference type="ARBA" id="ARBA00023125"/>
    </source>
</evidence>
<dbReference type="PRINTS" id="PR00598">
    <property type="entry name" value="HTHMARR"/>
</dbReference>
<keyword evidence="3" id="KW-0804">Transcription</keyword>
<dbReference type="GO" id="GO:0003677">
    <property type="term" value="F:DNA binding"/>
    <property type="evidence" value="ECO:0007669"/>
    <property type="project" value="UniProtKB-KW"/>
</dbReference>
<dbReference type="GO" id="GO:0003700">
    <property type="term" value="F:DNA-binding transcription factor activity"/>
    <property type="evidence" value="ECO:0007669"/>
    <property type="project" value="InterPro"/>
</dbReference>
<gene>
    <name evidence="5" type="ORF">LCGC14_0023640</name>
</gene>
<evidence type="ECO:0000256" key="3">
    <source>
        <dbReference type="ARBA" id="ARBA00023163"/>
    </source>
</evidence>
<evidence type="ECO:0000259" key="4">
    <source>
        <dbReference type="PROSITE" id="PS50995"/>
    </source>
</evidence>
<dbReference type="PANTHER" id="PTHR42756:SF1">
    <property type="entry name" value="TRANSCRIPTIONAL REPRESSOR OF EMRAB OPERON"/>
    <property type="match status" value="1"/>
</dbReference>